<evidence type="ECO:0000313" key="2">
    <source>
        <dbReference type="Proteomes" id="UP001174909"/>
    </source>
</evidence>
<organism evidence="1 2">
    <name type="scientific">Geodia barretti</name>
    <name type="common">Barrett's horny sponge</name>
    <dbReference type="NCBI Taxonomy" id="519541"/>
    <lineage>
        <taxon>Eukaryota</taxon>
        <taxon>Metazoa</taxon>
        <taxon>Porifera</taxon>
        <taxon>Demospongiae</taxon>
        <taxon>Heteroscleromorpha</taxon>
        <taxon>Tetractinellida</taxon>
        <taxon>Astrophorina</taxon>
        <taxon>Geodiidae</taxon>
        <taxon>Geodia</taxon>
    </lineage>
</organism>
<keyword evidence="2" id="KW-1185">Reference proteome</keyword>
<reference evidence="1" key="1">
    <citation type="submission" date="2023-03" db="EMBL/GenBank/DDBJ databases">
        <authorList>
            <person name="Steffen K."/>
            <person name="Cardenas P."/>
        </authorList>
    </citation>
    <scope>NUCLEOTIDE SEQUENCE</scope>
</reference>
<accession>A0AA35W6J4</accession>
<name>A0AA35W6J4_GEOBA</name>
<dbReference type="AlphaFoldDB" id="A0AA35W6J4"/>
<protein>
    <submittedName>
        <fullName evidence="1">Uncharacterized protein</fullName>
    </submittedName>
</protein>
<evidence type="ECO:0000313" key="1">
    <source>
        <dbReference type="EMBL" id="CAI8010013.1"/>
    </source>
</evidence>
<feature type="non-terminal residue" evidence="1">
    <location>
        <position position="75"/>
    </location>
</feature>
<dbReference type="Proteomes" id="UP001174909">
    <property type="component" value="Unassembled WGS sequence"/>
</dbReference>
<gene>
    <name evidence="1" type="ORF">GBAR_LOCUS6657</name>
</gene>
<comment type="caution">
    <text evidence="1">The sequence shown here is derived from an EMBL/GenBank/DDBJ whole genome shotgun (WGS) entry which is preliminary data.</text>
</comment>
<proteinExistence type="predicted"/>
<sequence>NYIQRAKEKTGSEAVFLGLDVGKYGSATIEREKGDLAREIFDKMLLPLTQFQSFSTWEQSFESVIQYSVPENGRC</sequence>
<dbReference type="EMBL" id="CASHTH010001001">
    <property type="protein sequence ID" value="CAI8010013.1"/>
    <property type="molecule type" value="Genomic_DNA"/>
</dbReference>